<dbReference type="PANTHER" id="PTHR31313">
    <property type="entry name" value="TY1 ENHANCER ACTIVATOR"/>
    <property type="match status" value="1"/>
</dbReference>
<name>A0A319DIC6_9EURO</name>
<keyword evidence="6" id="KW-0539">Nucleus</keyword>
<evidence type="ECO:0000256" key="2">
    <source>
        <dbReference type="ARBA" id="ARBA00022833"/>
    </source>
</evidence>
<dbReference type="STRING" id="1448320.A0A319DIC6"/>
<evidence type="ECO:0000256" key="3">
    <source>
        <dbReference type="ARBA" id="ARBA00023015"/>
    </source>
</evidence>
<dbReference type="GO" id="GO:0046872">
    <property type="term" value="F:metal ion binding"/>
    <property type="evidence" value="ECO:0007669"/>
    <property type="project" value="UniProtKB-KW"/>
</dbReference>
<keyword evidence="5" id="KW-0804">Transcription</keyword>
<evidence type="ECO:0000313" key="8">
    <source>
        <dbReference type="EMBL" id="PYH96714.1"/>
    </source>
</evidence>
<evidence type="ECO:0000256" key="7">
    <source>
        <dbReference type="SAM" id="MobiDB-lite"/>
    </source>
</evidence>
<dbReference type="InterPro" id="IPR051615">
    <property type="entry name" value="Transcr_Regulatory_Elem"/>
</dbReference>
<evidence type="ECO:0000256" key="4">
    <source>
        <dbReference type="ARBA" id="ARBA00023125"/>
    </source>
</evidence>
<dbReference type="EMBL" id="KZ825834">
    <property type="protein sequence ID" value="PYH96714.1"/>
    <property type="molecule type" value="Genomic_DNA"/>
</dbReference>
<gene>
    <name evidence="8" type="ORF">BO71DRAFT_396839</name>
</gene>
<evidence type="ECO:0000313" key="9">
    <source>
        <dbReference type="Proteomes" id="UP000247810"/>
    </source>
</evidence>
<protein>
    <submittedName>
        <fullName evidence="8">Uncharacterized protein</fullName>
    </submittedName>
</protein>
<feature type="compositionally biased region" description="Basic and acidic residues" evidence="7">
    <location>
        <begin position="142"/>
        <end position="162"/>
    </location>
</feature>
<evidence type="ECO:0000256" key="5">
    <source>
        <dbReference type="ARBA" id="ARBA00023163"/>
    </source>
</evidence>
<dbReference type="Proteomes" id="UP000247810">
    <property type="component" value="Unassembled WGS sequence"/>
</dbReference>
<proteinExistence type="predicted"/>
<keyword evidence="1" id="KW-0479">Metal-binding</keyword>
<reference evidence="8 9" key="1">
    <citation type="submission" date="2018-02" db="EMBL/GenBank/DDBJ databases">
        <title>The genomes of Aspergillus section Nigri reveals drivers in fungal speciation.</title>
        <authorList>
            <consortium name="DOE Joint Genome Institute"/>
            <person name="Vesth T.C."/>
            <person name="Nybo J."/>
            <person name="Theobald S."/>
            <person name="Brandl J."/>
            <person name="Frisvad J.C."/>
            <person name="Nielsen K.F."/>
            <person name="Lyhne E.K."/>
            <person name="Kogle M.E."/>
            <person name="Kuo A."/>
            <person name="Riley R."/>
            <person name="Clum A."/>
            <person name="Nolan M."/>
            <person name="Lipzen A."/>
            <person name="Salamov A."/>
            <person name="Henrissat B."/>
            <person name="Wiebenga A."/>
            <person name="De vries R.P."/>
            <person name="Grigoriev I.V."/>
            <person name="Mortensen U.H."/>
            <person name="Andersen M.R."/>
            <person name="Baker S.E."/>
        </authorList>
    </citation>
    <scope>NUCLEOTIDE SEQUENCE [LARGE SCALE GENOMIC DNA]</scope>
    <source>
        <strain evidence="8 9">CBS 707.79</strain>
    </source>
</reference>
<keyword evidence="9" id="KW-1185">Reference proteome</keyword>
<keyword evidence="4" id="KW-0238">DNA-binding</keyword>
<keyword evidence="3" id="KW-0805">Transcription regulation</keyword>
<dbReference type="GO" id="GO:0003677">
    <property type="term" value="F:DNA binding"/>
    <property type="evidence" value="ECO:0007669"/>
    <property type="project" value="UniProtKB-KW"/>
</dbReference>
<dbReference type="VEuPathDB" id="FungiDB:BO71DRAFT_396839"/>
<organism evidence="8 9">
    <name type="scientific">Aspergillus ellipticus CBS 707.79</name>
    <dbReference type="NCBI Taxonomy" id="1448320"/>
    <lineage>
        <taxon>Eukaryota</taxon>
        <taxon>Fungi</taxon>
        <taxon>Dikarya</taxon>
        <taxon>Ascomycota</taxon>
        <taxon>Pezizomycotina</taxon>
        <taxon>Eurotiomycetes</taxon>
        <taxon>Eurotiomycetidae</taxon>
        <taxon>Eurotiales</taxon>
        <taxon>Aspergillaceae</taxon>
        <taxon>Aspergillus</taxon>
        <taxon>Aspergillus subgen. Circumdati</taxon>
    </lineage>
</organism>
<evidence type="ECO:0000256" key="6">
    <source>
        <dbReference type="ARBA" id="ARBA00023242"/>
    </source>
</evidence>
<feature type="compositionally biased region" description="Polar residues" evidence="7">
    <location>
        <begin position="130"/>
        <end position="141"/>
    </location>
</feature>
<dbReference type="CDD" id="cd12148">
    <property type="entry name" value="fungal_TF_MHR"/>
    <property type="match status" value="1"/>
</dbReference>
<dbReference type="PANTHER" id="PTHR31313:SF81">
    <property type="entry name" value="TY1 ENHANCER ACTIVATOR"/>
    <property type="match status" value="1"/>
</dbReference>
<sequence>MQSYYNLILVHRPLLEFSKAREELSQARNSAQMTSTIMCAIAAANIARLVRDYREQYDIRQITSNGVHITFIAATIHLINFRLTGCDSHDQLFRGCVKALMEMTDSYPMAQKAVRILNNLVERFKPFRSPQLQSDENATRTQLDDRKSETRPDNPNDHRDSESTAQAGTKSSPYADIASQTRIQSLSSVAPETLFCITVLV</sequence>
<dbReference type="OrthoDB" id="2154091at2759"/>
<feature type="compositionally biased region" description="Polar residues" evidence="7">
    <location>
        <begin position="163"/>
        <end position="176"/>
    </location>
</feature>
<evidence type="ECO:0000256" key="1">
    <source>
        <dbReference type="ARBA" id="ARBA00022723"/>
    </source>
</evidence>
<keyword evidence="2" id="KW-0862">Zinc</keyword>
<dbReference type="AlphaFoldDB" id="A0A319DIC6"/>
<feature type="region of interest" description="Disordered" evidence="7">
    <location>
        <begin position="128"/>
        <end position="176"/>
    </location>
</feature>
<accession>A0A319DIC6</accession>